<gene>
    <name evidence="2" type="ORF">Tco_1093327</name>
</gene>
<evidence type="ECO:0000313" key="3">
    <source>
        <dbReference type="Proteomes" id="UP001151760"/>
    </source>
</evidence>
<feature type="compositionally biased region" description="Low complexity" evidence="1">
    <location>
        <begin position="108"/>
        <end position="121"/>
    </location>
</feature>
<accession>A0ABQ5ICC7</accession>
<keyword evidence="3" id="KW-1185">Reference proteome</keyword>
<evidence type="ECO:0000256" key="1">
    <source>
        <dbReference type="SAM" id="MobiDB-lite"/>
    </source>
</evidence>
<proteinExistence type="predicted"/>
<feature type="region of interest" description="Disordered" evidence="1">
    <location>
        <begin position="40"/>
        <end position="75"/>
    </location>
</feature>
<sequence>MPSRICKSRETIVAQGGETVTSWHTSAIVIPVSEETLMLAEESRTDKSKITRKQSKASKHGHENQKSTKPKPQKTKALANFHLQGPILQFPKVLCNFKRGNEREGPNVQSSQTTTVLTVKI</sequence>
<protein>
    <submittedName>
        <fullName evidence="2">Uncharacterized protein</fullName>
    </submittedName>
</protein>
<dbReference type="Proteomes" id="UP001151760">
    <property type="component" value="Unassembled WGS sequence"/>
</dbReference>
<feature type="region of interest" description="Disordered" evidence="1">
    <location>
        <begin position="101"/>
        <end position="121"/>
    </location>
</feature>
<organism evidence="2 3">
    <name type="scientific">Tanacetum coccineum</name>
    <dbReference type="NCBI Taxonomy" id="301880"/>
    <lineage>
        <taxon>Eukaryota</taxon>
        <taxon>Viridiplantae</taxon>
        <taxon>Streptophyta</taxon>
        <taxon>Embryophyta</taxon>
        <taxon>Tracheophyta</taxon>
        <taxon>Spermatophyta</taxon>
        <taxon>Magnoliopsida</taxon>
        <taxon>eudicotyledons</taxon>
        <taxon>Gunneridae</taxon>
        <taxon>Pentapetalae</taxon>
        <taxon>asterids</taxon>
        <taxon>campanulids</taxon>
        <taxon>Asterales</taxon>
        <taxon>Asteraceae</taxon>
        <taxon>Asteroideae</taxon>
        <taxon>Anthemideae</taxon>
        <taxon>Anthemidinae</taxon>
        <taxon>Tanacetum</taxon>
    </lineage>
</organism>
<feature type="compositionally biased region" description="Basic residues" evidence="1">
    <location>
        <begin position="50"/>
        <end position="59"/>
    </location>
</feature>
<dbReference type="EMBL" id="BQNB010020615">
    <property type="protein sequence ID" value="GJT97809.1"/>
    <property type="molecule type" value="Genomic_DNA"/>
</dbReference>
<reference evidence="2" key="2">
    <citation type="submission" date="2022-01" db="EMBL/GenBank/DDBJ databases">
        <authorList>
            <person name="Yamashiro T."/>
            <person name="Shiraishi A."/>
            <person name="Satake H."/>
            <person name="Nakayama K."/>
        </authorList>
    </citation>
    <scope>NUCLEOTIDE SEQUENCE</scope>
</reference>
<evidence type="ECO:0000313" key="2">
    <source>
        <dbReference type="EMBL" id="GJT97809.1"/>
    </source>
</evidence>
<name>A0ABQ5ICC7_9ASTR</name>
<comment type="caution">
    <text evidence="2">The sequence shown here is derived from an EMBL/GenBank/DDBJ whole genome shotgun (WGS) entry which is preliminary data.</text>
</comment>
<reference evidence="2" key="1">
    <citation type="journal article" date="2022" name="Int. J. Mol. Sci.">
        <title>Draft Genome of Tanacetum Coccineum: Genomic Comparison of Closely Related Tanacetum-Family Plants.</title>
        <authorList>
            <person name="Yamashiro T."/>
            <person name="Shiraishi A."/>
            <person name="Nakayama K."/>
            <person name="Satake H."/>
        </authorList>
    </citation>
    <scope>NUCLEOTIDE SEQUENCE</scope>
</reference>